<dbReference type="Proteomes" id="UP000647133">
    <property type="component" value="Unassembled WGS sequence"/>
</dbReference>
<dbReference type="NCBIfam" id="NF010532">
    <property type="entry name" value="PRK13922.9-3"/>
    <property type="match status" value="1"/>
</dbReference>
<keyword evidence="6" id="KW-0472">Membrane</keyword>
<dbReference type="Gene3D" id="2.40.10.340">
    <property type="entry name" value="Rod shape-determining protein MreC, domain 1"/>
    <property type="match status" value="1"/>
</dbReference>
<comment type="function">
    <text evidence="5">Involved in formation and maintenance of cell shape.</text>
</comment>
<sequence length="278" mass="30688">MQRILLFLYSIRAFLLFITLETLAIWLVVSYNSPQGAVFFNSSNSFTGSFLNTKDSFTEYFTLGKTNEALAEKNAQLMAKLANLKPTKDSVFIPLDSGMLNSYEFRSAKVINNSINLRTNHITLNKGANDGIKEGMGVFNEDGIIGRVKGVSNNYASVISLLHTDLLISSKIKSTDVFGSTQWDGKSSQKAKLKYVPRHVEVAKGDTVVTSGYNAVFPEGLLVGTIDEVSTGTETNYLDITIHLTANFSTLTYVYLVENNSMEVELDSLQQITESVNE</sequence>
<dbReference type="InterPro" id="IPR042177">
    <property type="entry name" value="Cell/Rod_1"/>
</dbReference>
<gene>
    <name evidence="8" type="primary">mreC</name>
    <name evidence="8" type="ORF">IFO69_07255</name>
</gene>
<protein>
    <recommendedName>
        <fullName evidence="2 5">Cell shape-determining protein MreC</fullName>
    </recommendedName>
    <alternativeName>
        <fullName evidence="4 5">Cell shape protein MreC</fullName>
    </alternativeName>
</protein>
<keyword evidence="6" id="KW-0812">Transmembrane</keyword>
<keyword evidence="6" id="KW-1133">Transmembrane helix</keyword>
<comment type="similarity">
    <text evidence="1 5">Belongs to the MreC family.</text>
</comment>
<evidence type="ECO:0000259" key="7">
    <source>
        <dbReference type="Pfam" id="PF04085"/>
    </source>
</evidence>
<dbReference type="Gene3D" id="2.40.10.350">
    <property type="entry name" value="Rod shape-determining protein MreC, domain 2"/>
    <property type="match status" value="1"/>
</dbReference>
<evidence type="ECO:0000256" key="6">
    <source>
        <dbReference type="SAM" id="Phobius"/>
    </source>
</evidence>
<feature type="domain" description="Rod shape-determining protein MreC beta-barrel core" evidence="7">
    <location>
        <begin position="110"/>
        <end position="258"/>
    </location>
</feature>
<dbReference type="NCBIfam" id="TIGR00219">
    <property type="entry name" value="mreC"/>
    <property type="match status" value="1"/>
</dbReference>
<evidence type="ECO:0000256" key="3">
    <source>
        <dbReference type="ARBA" id="ARBA00022960"/>
    </source>
</evidence>
<evidence type="ECO:0000256" key="5">
    <source>
        <dbReference type="PIRNR" id="PIRNR038471"/>
    </source>
</evidence>
<dbReference type="EMBL" id="JACYTQ010000002">
    <property type="protein sequence ID" value="MBD8488534.1"/>
    <property type="molecule type" value="Genomic_DNA"/>
</dbReference>
<dbReference type="PANTHER" id="PTHR34138">
    <property type="entry name" value="CELL SHAPE-DETERMINING PROTEIN MREC"/>
    <property type="match status" value="1"/>
</dbReference>
<evidence type="ECO:0000313" key="9">
    <source>
        <dbReference type="Proteomes" id="UP000647133"/>
    </source>
</evidence>
<evidence type="ECO:0000256" key="2">
    <source>
        <dbReference type="ARBA" id="ARBA00013855"/>
    </source>
</evidence>
<feature type="transmembrane region" description="Helical" evidence="6">
    <location>
        <begin position="7"/>
        <end position="29"/>
    </location>
</feature>
<evidence type="ECO:0000256" key="4">
    <source>
        <dbReference type="ARBA" id="ARBA00032089"/>
    </source>
</evidence>
<dbReference type="PANTHER" id="PTHR34138:SF1">
    <property type="entry name" value="CELL SHAPE-DETERMINING PROTEIN MREC"/>
    <property type="match status" value="1"/>
</dbReference>
<dbReference type="InterPro" id="IPR007221">
    <property type="entry name" value="MreC"/>
</dbReference>
<comment type="caution">
    <text evidence="8">The sequence shown here is derived from an EMBL/GenBank/DDBJ whole genome shotgun (WGS) entry which is preliminary data.</text>
</comment>
<dbReference type="InterPro" id="IPR055342">
    <property type="entry name" value="MreC_beta-barrel_core"/>
</dbReference>
<dbReference type="RefSeq" id="WP_192009400.1">
    <property type="nucleotide sequence ID" value="NZ_JACYTQ010000002.1"/>
</dbReference>
<organism evidence="8 9">
    <name type="scientific">Echinicola arenosa</name>
    <dbReference type="NCBI Taxonomy" id="2774144"/>
    <lineage>
        <taxon>Bacteria</taxon>
        <taxon>Pseudomonadati</taxon>
        <taxon>Bacteroidota</taxon>
        <taxon>Cytophagia</taxon>
        <taxon>Cytophagales</taxon>
        <taxon>Cyclobacteriaceae</taxon>
        <taxon>Echinicola</taxon>
    </lineage>
</organism>
<proteinExistence type="inferred from homology"/>
<evidence type="ECO:0000256" key="1">
    <source>
        <dbReference type="ARBA" id="ARBA00009369"/>
    </source>
</evidence>
<keyword evidence="3 5" id="KW-0133">Cell shape</keyword>
<dbReference type="PIRSF" id="PIRSF038471">
    <property type="entry name" value="MreC"/>
    <property type="match status" value="1"/>
</dbReference>
<keyword evidence="9" id="KW-1185">Reference proteome</keyword>
<name>A0ABR9AI74_9BACT</name>
<dbReference type="InterPro" id="IPR042175">
    <property type="entry name" value="Cell/Rod_MreC_2"/>
</dbReference>
<dbReference type="Pfam" id="PF04085">
    <property type="entry name" value="MreC"/>
    <property type="match status" value="1"/>
</dbReference>
<accession>A0ABR9AI74</accession>
<evidence type="ECO:0000313" key="8">
    <source>
        <dbReference type="EMBL" id="MBD8488534.1"/>
    </source>
</evidence>
<reference evidence="8 9" key="1">
    <citation type="submission" date="2020-09" db="EMBL/GenBank/DDBJ databases">
        <title>Echinicola sp. CAU 1574 isolated from sand of Sido Beach.</title>
        <authorList>
            <person name="Kim W."/>
        </authorList>
    </citation>
    <scope>NUCLEOTIDE SEQUENCE [LARGE SCALE GENOMIC DNA]</scope>
    <source>
        <strain evidence="8 9">CAU 1574</strain>
    </source>
</reference>